<keyword evidence="1" id="KW-0472">Membrane</keyword>
<feature type="non-terminal residue" evidence="2">
    <location>
        <position position="73"/>
    </location>
</feature>
<comment type="caution">
    <text evidence="2">The sequence shown here is derived from an EMBL/GenBank/DDBJ whole genome shotgun (WGS) entry which is preliminary data.</text>
</comment>
<name>X1DNC3_9ZZZZ</name>
<evidence type="ECO:0000313" key="2">
    <source>
        <dbReference type="EMBL" id="GAH21692.1"/>
    </source>
</evidence>
<gene>
    <name evidence="2" type="ORF">S03H2_07109</name>
</gene>
<dbReference type="EMBL" id="BARU01003225">
    <property type="protein sequence ID" value="GAH21692.1"/>
    <property type="molecule type" value="Genomic_DNA"/>
</dbReference>
<evidence type="ECO:0008006" key="3">
    <source>
        <dbReference type="Google" id="ProtNLM"/>
    </source>
</evidence>
<sequence length="73" mass="8328">MFPIYDDVPTKKFPLITVALIVLNSIVYLYQVSLGERFAEFIYSMGLLPFEITHHIDLFPSGPSPIYLTIFSS</sequence>
<keyword evidence="1" id="KW-0812">Transmembrane</keyword>
<organism evidence="2">
    <name type="scientific">marine sediment metagenome</name>
    <dbReference type="NCBI Taxonomy" id="412755"/>
    <lineage>
        <taxon>unclassified sequences</taxon>
        <taxon>metagenomes</taxon>
        <taxon>ecological metagenomes</taxon>
    </lineage>
</organism>
<feature type="transmembrane region" description="Helical" evidence="1">
    <location>
        <begin position="12"/>
        <end position="30"/>
    </location>
</feature>
<reference evidence="2" key="1">
    <citation type="journal article" date="2014" name="Front. Microbiol.">
        <title>High frequency of phylogenetically diverse reductive dehalogenase-homologous genes in deep subseafloor sedimentary metagenomes.</title>
        <authorList>
            <person name="Kawai M."/>
            <person name="Futagami T."/>
            <person name="Toyoda A."/>
            <person name="Takaki Y."/>
            <person name="Nishi S."/>
            <person name="Hori S."/>
            <person name="Arai W."/>
            <person name="Tsubouchi T."/>
            <person name="Morono Y."/>
            <person name="Uchiyama I."/>
            <person name="Ito T."/>
            <person name="Fujiyama A."/>
            <person name="Inagaki F."/>
            <person name="Takami H."/>
        </authorList>
    </citation>
    <scope>NUCLEOTIDE SEQUENCE</scope>
    <source>
        <strain evidence="2">Expedition CK06-06</strain>
    </source>
</reference>
<evidence type="ECO:0000256" key="1">
    <source>
        <dbReference type="SAM" id="Phobius"/>
    </source>
</evidence>
<dbReference type="AlphaFoldDB" id="X1DNC3"/>
<proteinExistence type="predicted"/>
<accession>X1DNC3</accession>
<protein>
    <recommendedName>
        <fullName evidence="3">Rhomboid family intramembrane serine protease</fullName>
    </recommendedName>
</protein>
<keyword evidence="1" id="KW-1133">Transmembrane helix</keyword>